<dbReference type="PRINTS" id="PR00081">
    <property type="entry name" value="GDHRDH"/>
</dbReference>
<evidence type="ECO:0000256" key="2">
    <source>
        <dbReference type="ARBA" id="ARBA00023002"/>
    </source>
</evidence>
<organism evidence="3 4">
    <name type="scientific">Variovorax humicola</name>
    <dbReference type="NCBI Taxonomy" id="1769758"/>
    <lineage>
        <taxon>Bacteria</taxon>
        <taxon>Pseudomonadati</taxon>
        <taxon>Pseudomonadota</taxon>
        <taxon>Betaproteobacteria</taxon>
        <taxon>Burkholderiales</taxon>
        <taxon>Comamonadaceae</taxon>
        <taxon>Variovorax</taxon>
    </lineage>
</organism>
<keyword evidence="4" id="KW-1185">Reference proteome</keyword>
<keyword evidence="2" id="KW-0560">Oxidoreductase</keyword>
<dbReference type="CDD" id="cd05233">
    <property type="entry name" value="SDR_c"/>
    <property type="match status" value="1"/>
</dbReference>
<sequence length="267" mass="27480">MNVSIVIGVGGMGLACARRMGAGQRLLLADCDDGVLASAAAGLRDAGYDVLTHAVDVADPQSVQRLAAAAQAAGRLRVLVHTAGLSPTMAPPERIYAVDLRGAALVMDAFLPLAQEGSVAVIIASAAPQIMATPVELERQLATAPSDTLLDVVGTLHKDDSYGAYAVSKRGNQLRVEAAAGAWGERGARIVSISPGLIRTGMSVREEKASSQIAALRAAVPLKRVGTPEDIAAAVEWLVGPNASYVSGIDLRIDGGVVSLVKWTPST</sequence>
<evidence type="ECO:0000313" key="4">
    <source>
        <dbReference type="Proteomes" id="UP001363010"/>
    </source>
</evidence>
<dbReference type="InterPro" id="IPR002347">
    <property type="entry name" value="SDR_fam"/>
</dbReference>
<dbReference type="PANTHER" id="PTHR42760">
    <property type="entry name" value="SHORT-CHAIN DEHYDROGENASES/REDUCTASES FAMILY MEMBER"/>
    <property type="match status" value="1"/>
</dbReference>
<comment type="caution">
    <text evidence="3">The sequence shown here is derived from an EMBL/GenBank/DDBJ whole genome shotgun (WGS) entry which is preliminary data.</text>
</comment>
<protein>
    <submittedName>
        <fullName evidence="3">SDR family oxidoreductase</fullName>
    </submittedName>
</protein>
<accession>A0ABU8VUP4</accession>
<reference evidence="3 4" key="1">
    <citation type="submission" date="2024-03" db="EMBL/GenBank/DDBJ databases">
        <title>Novel species of the genus Variovorax.</title>
        <authorList>
            <person name="Liu Q."/>
            <person name="Xin Y.-H."/>
        </authorList>
    </citation>
    <scope>NUCLEOTIDE SEQUENCE [LARGE SCALE GENOMIC DNA]</scope>
    <source>
        <strain evidence="3 4">KACC 18501</strain>
    </source>
</reference>
<gene>
    <name evidence="3" type="ORF">WKW80_04950</name>
</gene>
<comment type="similarity">
    <text evidence="1">Belongs to the short-chain dehydrogenases/reductases (SDR) family.</text>
</comment>
<dbReference type="EMBL" id="JBBKZV010000002">
    <property type="protein sequence ID" value="MEJ8821385.1"/>
    <property type="molecule type" value="Genomic_DNA"/>
</dbReference>
<dbReference type="RefSeq" id="WP_340362435.1">
    <property type="nucleotide sequence ID" value="NZ_JBBKZV010000002.1"/>
</dbReference>
<dbReference type="SUPFAM" id="SSF51735">
    <property type="entry name" value="NAD(P)-binding Rossmann-fold domains"/>
    <property type="match status" value="1"/>
</dbReference>
<proteinExistence type="inferred from homology"/>
<dbReference type="Pfam" id="PF13561">
    <property type="entry name" value="adh_short_C2"/>
    <property type="match status" value="2"/>
</dbReference>
<dbReference type="PANTHER" id="PTHR42760:SF133">
    <property type="entry name" value="3-OXOACYL-[ACYL-CARRIER-PROTEIN] REDUCTASE"/>
    <property type="match status" value="1"/>
</dbReference>
<dbReference type="Proteomes" id="UP001363010">
    <property type="component" value="Unassembled WGS sequence"/>
</dbReference>
<dbReference type="Gene3D" id="3.40.50.720">
    <property type="entry name" value="NAD(P)-binding Rossmann-like Domain"/>
    <property type="match status" value="1"/>
</dbReference>
<name>A0ABU8VUP4_9BURK</name>
<evidence type="ECO:0000313" key="3">
    <source>
        <dbReference type="EMBL" id="MEJ8821385.1"/>
    </source>
</evidence>
<dbReference type="InterPro" id="IPR036291">
    <property type="entry name" value="NAD(P)-bd_dom_sf"/>
</dbReference>
<evidence type="ECO:0000256" key="1">
    <source>
        <dbReference type="ARBA" id="ARBA00006484"/>
    </source>
</evidence>